<dbReference type="OrthoDB" id="1030417at2759"/>
<dbReference type="Proteomes" id="UP000467841">
    <property type="component" value="Unassembled WGS sequence"/>
</dbReference>
<dbReference type="EMBL" id="CACVBM020001117">
    <property type="protein sequence ID" value="CAA7032086.1"/>
    <property type="molecule type" value="Genomic_DNA"/>
</dbReference>
<dbReference type="AlphaFoldDB" id="A0A6D2ISJ0"/>
<evidence type="ECO:0000313" key="3">
    <source>
        <dbReference type="Proteomes" id="UP000467841"/>
    </source>
</evidence>
<comment type="caution">
    <text evidence="2">The sequence shown here is derived from an EMBL/GenBank/DDBJ whole genome shotgun (WGS) entry which is preliminary data.</text>
</comment>
<dbReference type="PANTHER" id="PTHR31672">
    <property type="entry name" value="BNACNNG10540D PROTEIN"/>
    <property type="match status" value="1"/>
</dbReference>
<organism evidence="2 3">
    <name type="scientific">Microthlaspi erraticum</name>
    <dbReference type="NCBI Taxonomy" id="1685480"/>
    <lineage>
        <taxon>Eukaryota</taxon>
        <taxon>Viridiplantae</taxon>
        <taxon>Streptophyta</taxon>
        <taxon>Embryophyta</taxon>
        <taxon>Tracheophyta</taxon>
        <taxon>Spermatophyta</taxon>
        <taxon>Magnoliopsida</taxon>
        <taxon>eudicotyledons</taxon>
        <taxon>Gunneridae</taxon>
        <taxon>Pentapetalae</taxon>
        <taxon>rosids</taxon>
        <taxon>malvids</taxon>
        <taxon>Brassicales</taxon>
        <taxon>Brassicaceae</taxon>
        <taxon>Coluteocarpeae</taxon>
        <taxon>Microthlaspi</taxon>
    </lineage>
</organism>
<dbReference type="PANTHER" id="PTHR31672:SF8">
    <property type="entry name" value="F-BOX DOMAIN-CONTAINING PROTEIN"/>
    <property type="match status" value="1"/>
</dbReference>
<evidence type="ECO:0000259" key="1">
    <source>
        <dbReference type="PROSITE" id="PS50181"/>
    </source>
</evidence>
<gene>
    <name evidence="2" type="ORF">MERR_LOCUS19321</name>
</gene>
<proteinExistence type="predicted"/>
<dbReference type="InterPro" id="IPR056592">
    <property type="entry name" value="Beta-prop_At3g26010-like"/>
</dbReference>
<dbReference type="SUPFAM" id="SSF81383">
    <property type="entry name" value="F-box domain"/>
    <property type="match status" value="1"/>
</dbReference>
<name>A0A6D2ISJ0_9BRAS</name>
<accession>A0A6D2ISJ0</accession>
<evidence type="ECO:0000313" key="2">
    <source>
        <dbReference type="EMBL" id="CAA7032086.1"/>
    </source>
</evidence>
<dbReference type="Gene3D" id="1.20.1280.50">
    <property type="match status" value="1"/>
</dbReference>
<dbReference type="PROSITE" id="PS50181">
    <property type="entry name" value="FBOX"/>
    <property type="match status" value="1"/>
</dbReference>
<dbReference type="InterPro" id="IPR036047">
    <property type="entry name" value="F-box-like_dom_sf"/>
</dbReference>
<dbReference type="InterPro" id="IPR001810">
    <property type="entry name" value="F-box_dom"/>
</dbReference>
<dbReference type="InterPro" id="IPR050796">
    <property type="entry name" value="SCF_F-box_component"/>
</dbReference>
<dbReference type="SMART" id="SM00256">
    <property type="entry name" value="FBOX"/>
    <property type="match status" value="1"/>
</dbReference>
<feature type="domain" description="F-box" evidence="1">
    <location>
        <begin position="1"/>
        <end position="47"/>
    </location>
</feature>
<protein>
    <recommendedName>
        <fullName evidence="1">F-box domain-containing protein</fullName>
    </recommendedName>
</protein>
<sequence length="417" mass="48166">MDSLTDDVSAIVLARLPLKTITASKLVCKRWKSIVESPFFRDLFLSLHQKSPSSSWWLMHMSSTNPEYVAHYGCDTWGLKRSLGSFISSFLKKKFTNKTDRYPTASMVAYSDDGLILVYDDFHEEKRSLYVANPVSQECVDISPHAFPTGFEAGNFSWDLGIATRTVKGVLLGYKVVSFARRKRDEMDLSFLIYSSDTGLWSLDTFRLPYSFKNYLFFDNPFSLNGELHWLVRNNDNDDVVLSIDLYGTGSDRCRATPFPDVDETTKFIRFCTISQGFLMYMNIVSPTDGSLEDRLCVWRLHHEEGWQLVSEISPDFILTGFDYFPLTINPFDAKTAYFWSKEQQRLLSINLHNGKFVLHNQLERLKYGCIMIPVQDTGGMVLVRGLKDMQYMEESSFSQFVLPQWLHRIPRTVRRV</sequence>
<reference evidence="2" key="1">
    <citation type="submission" date="2020-01" db="EMBL/GenBank/DDBJ databases">
        <authorList>
            <person name="Mishra B."/>
        </authorList>
    </citation>
    <scope>NUCLEOTIDE SEQUENCE [LARGE SCALE GENOMIC DNA]</scope>
</reference>
<dbReference type="Pfam" id="PF00646">
    <property type="entry name" value="F-box"/>
    <property type="match status" value="1"/>
</dbReference>
<keyword evidence="3" id="KW-1185">Reference proteome</keyword>
<dbReference type="Pfam" id="PF24750">
    <property type="entry name" value="b-prop_At3g26010-like"/>
    <property type="match status" value="1"/>
</dbReference>